<dbReference type="InterPro" id="IPR014710">
    <property type="entry name" value="RmlC-like_jellyroll"/>
</dbReference>
<accession>A0A9P5AC12</accession>
<dbReference type="InterPro" id="IPR001929">
    <property type="entry name" value="Germin"/>
</dbReference>
<protein>
    <recommendedName>
        <fullName evidence="7">Cupin type-1 domain-containing protein</fullName>
    </recommendedName>
</protein>
<dbReference type="GO" id="GO:0030145">
    <property type="term" value="F:manganese ion binding"/>
    <property type="evidence" value="ECO:0007669"/>
    <property type="project" value="InterPro"/>
</dbReference>
<dbReference type="Proteomes" id="UP000730481">
    <property type="component" value="Unassembled WGS sequence"/>
</dbReference>
<evidence type="ECO:0000256" key="3">
    <source>
        <dbReference type="ARBA" id="ARBA00022525"/>
    </source>
</evidence>
<evidence type="ECO:0000256" key="5">
    <source>
        <dbReference type="ARBA" id="ARBA00023211"/>
    </source>
</evidence>
<proteinExistence type="inferred from homology"/>
<feature type="chain" id="PRO_5040265351" description="Cupin type-1 domain-containing protein" evidence="6">
    <location>
        <begin position="23"/>
        <end position="212"/>
    </location>
</feature>
<dbReference type="AlphaFoldDB" id="A0A9P5AC12"/>
<evidence type="ECO:0000313" key="8">
    <source>
        <dbReference type="EMBL" id="KAF4335182.1"/>
    </source>
</evidence>
<gene>
    <name evidence="8" type="ORF">FBEOM_10967</name>
</gene>
<evidence type="ECO:0000256" key="6">
    <source>
        <dbReference type="SAM" id="SignalP"/>
    </source>
</evidence>
<sequence>MLKLSLTQFLCAALWLLTVAGASPLLPRATNNQNLMDKLITSVTEVQRVKALVMDNPKNFVFDFAANKTNTGAGPCGMNTAHTHPRGSEFVVVVAGTLLSGFILENGLTDQVSTTLPQYSLTVYPQGSIHYQFNPGCEEAIFVAGFNHEDPGTSQVVQNIFALNPDILNATLGFPTSIDGKDIEKFKALIPKSVALGVDDCLKKCNLTAATT</sequence>
<name>A0A9P5AC12_9HYPO</name>
<feature type="signal peptide" evidence="6">
    <location>
        <begin position="1"/>
        <end position="22"/>
    </location>
</feature>
<feature type="domain" description="Cupin type-1" evidence="7">
    <location>
        <begin position="49"/>
        <end position="184"/>
    </location>
</feature>
<dbReference type="CDD" id="cd02241">
    <property type="entry name" value="cupin_OxOx"/>
    <property type="match status" value="1"/>
</dbReference>
<dbReference type="GO" id="GO:0005576">
    <property type="term" value="C:extracellular region"/>
    <property type="evidence" value="ECO:0007669"/>
    <property type="project" value="UniProtKB-SubCell"/>
</dbReference>
<dbReference type="Gene3D" id="2.60.120.10">
    <property type="entry name" value="Jelly Rolls"/>
    <property type="match status" value="1"/>
</dbReference>
<comment type="similarity">
    <text evidence="2">Belongs to the germin family.</text>
</comment>
<evidence type="ECO:0000313" key="9">
    <source>
        <dbReference type="Proteomes" id="UP000730481"/>
    </source>
</evidence>
<evidence type="ECO:0000256" key="1">
    <source>
        <dbReference type="ARBA" id="ARBA00004613"/>
    </source>
</evidence>
<dbReference type="Pfam" id="PF00190">
    <property type="entry name" value="Cupin_1"/>
    <property type="match status" value="1"/>
</dbReference>
<keyword evidence="6" id="KW-0732">Signal</keyword>
<keyword evidence="4" id="KW-0479">Metal-binding</keyword>
<keyword evidence="9" id="KW-1185">Reference proteome</keyword>
<comment type="subcellular location">
    <subcellularLocation>
        <location evidence="1">Secreted</location>
    </subcellularLocation>
</comment>
<reference evidence="8" key="2">
    <citation type="submission" date="2020-02" db="EMBL/GenBank/DDBJ databases">
        <title>Identification and distribution of gene clusters putatively required for synthesis of sphingolipid metabolism inhibitors in phylogenetically diverse species of the filamentous fungus Fusarium.</title>
        <authorList>
            <person name="Kim H.-S."/>
            <person name="Busman M."/>
            <person name="Brown D.W."/>
            <person name="Divon H."/>
            <person name="Uhlig S."/>
            <person name="Proctor R.H."/>
        </authorList>
    </citation>
    <scope>NUCLEOTIDE SEQUENCE</scope>
    <source>
        <strain evidence="8">NRRL 25174</strain>
    </source>
</reference>
<organism evidence="8 9">
    <name type="scientific">Fusarium beomiforme</name>
    <dbReference type="NCBI Taxonomy" id="44412"/>
    <lineage>
        <taxon>Eukaryota</taxon>
        <taxon>Fungi</taxon>
        <taxon>Dikarya</taxon>
        <taxon>Ascomycota</taxon>
        <taxon>Pezizomycotina</taxon>
        <taxon>Sordariomycetes</taxon>
        <taxon>Hypocreomycetidae</taxon>
        <taxon>Hypocreales</taxon>
        <taxon>Nectriaceae</taxon>
        <taxon>Fusarium</taxon>
        <taxon>Fusarium burgessii species complex</taxon>
    </lineage>
</organism>
<dbReference type="InterPro" id="IPR006045">
    <property type="entry name" value="Cupin_1"/>
</dbReference>
<keyword evidence="3" id="KW-0964">Secreted</keyword>
<dbReference type="OrthoDB" id="1921208at2759"/>
<dbReference type="PRINTS" id="PR00325">
    <property type="entry name" value="GERMIN"/>
</dbReference>
<dbReference type="PANTHER" id="PTHR31238">
    <property type="entry name" value="GERMIN-LIKE PROTEIN SUBFAMILY 3 MEMBER 3"/>
    <property type="match status" value="1"/>
</dbReference>
<dbReference type="SUPFAM" id="SSF51182">
    <property type="entry name" value="RmlC-like cupins"/>
    <property type="match status" value="1"/>
</dbReference>
<dbReference type="SMART" id="SM00835">
    <property type="entry name" value="Cupin_1"/>
    <property type="match status" value="1"/>
</dbReference>
<dbReference type="EMBL" id="PVQB02000581">
    <property type="protein sequence ID" value="KAF4335182.1"/>
    <property type="molecule type" value="Genomic_DNA"/>
</dbReference>
<reference evidence="8" key="1">
    <citation type="journal article" date="2017" name="Mycologia">
        <title>Fusarium algeriense, sp. nov., a novel toxigenic crown rot pathogen of durum wheat from Algeria is nested in the Fusarium burgessii species complex.</title>
        <authorList>
            <person name="Laraba I."/>
            <person name="Keddad A."/>
            <person name="Boureghda H."/>
            <person name="Abdallah N."/>
            <person name="Vaughan M.M."/>
            <person name="Proctor R.H."/>
            <person name="Busman M."/>
            <person name="O'Donnell K."/>
        </authorList>
    </citation>
    <scope>NUCLEOTIDE SEQUENCE</scope>
    <source>
        <strain evidence="8">NRRL 25174</strain>
    </source>
</reference>
<comment type="caution">
    <text evidence="8">The sequence shown here is derived from an EMBL/GenBank/DDBJ whole genome shotgun (WGS) entry which is preliminary data.</text>
</comment>
<evidence type="ECO:0000259" key="7">
    <source>
        <dbReference type="SMART" id="SM00835"/>
    </source>
</evidence>
<keyword evidence="5" id="KW-0464">Manganese</keyword>
<evidence type="ECO:0000256" key="2">
    <source>
        <dbReference type="ARBA" id="ARBA00007456"/>
    </source>
</evidence>
<dbReference type="InterPro" id="IPR011051">
    <property type="entry name" value="RmlC_Cupin_sf"/>
</dbReference>
<evidence type="ECO:0000256" key="4">
    <source>
        <dbReference type="ARBA" id="ARBA00022723"/>
    </source>
</evidence>